<feature type="non-terminal residue" evidence="4">
    <location>
        <position position="1"/>
    </location>
</feature>
<feature type="domain" description="DDE Tnp4" evidence="3">
    <location>
        <begin position="72"/>
        <end position="143"/>
    </location>
</feature>
<organism evidence="4 5">
    <name type="scientific">Phytophthora megakarya</name>
    <dbReference type="NCBI Taxonomy" id="4795"/>
    <lineage>
        <taxon>Eukaryota</taxon>
        <taxon>Sar</taxon>
        <taxon>Stramenopiles</taxon>
        <taxon>Oomycota</taxon>
        <taxon>Peronosporomycetes</taxon>
        <taxon>Peronosporales</taxon>
        <taxon>Peronosporaceae</taxon>
        <taxon>Phytophthora</taxon>
    </lineage>
</organism>
<sequence>PNLVVDETQSHRRTCIDSLSPVNNVQMCILWLAGYSFYPVRVLSESSRIVIYNSIHEVMDAIQAQDELQLRNEWLLFSGHYQCYGINVQACVDHYSRFTAIASKCPGGMGDALAYEKWNLSEITDELLVGLYLVGDNAYSNNLLTPLI</sequence>
<evidence type="ECO:0000256" key="2">
    <source>
        <dbReference type="ARBA" id="ARBA00022723"/>
    </source>
</evidence>
<keyword evidence="5" id="KW-1185">Reference proteome</keyword>
<evidence type="ECO:0000313" key="5">
    <source>
        <dbReference type="Proteomes" id="UP000198211"/>
    </source>
</evidence>
<gene>
    <name evidence="4" type="ORF">PHMEG_00032103</name>
</gene>
<evidence type="ECO:0000259" key="3">
    <source>
        <dbReference type="Pfam" id="PF13359"/>
    </source>
</evidence>
<dbReference type="Pfam" id="PF13359">
    <property type="entry name" value="DDE_Tnp_4"/>
    <property type="match status" value="1"/>
</dbReference>
<name>A0A225UWR7_9STRA</name>
<keyword evidence="2" id="KW-0479">Metal-binding</keyword>
<dbReference type="InterPro" id="IPR027806">
    <property type="entry name" value="HARBI1_dom"/>
</dbReference>
<reference evidence="5" key="1">
    <citation type="submission" date="2017-03" db="EMBL/GenBank/DDBJ databases">
        <title>Phytopthora megakarya and P. palmivora, two closely related causual agents of cacao black pod achieved similar genome size and gene model numbers by different mechanisms.</title>
        <authorList>
            <person name="Ali S."/>
            <person name="Shao J."/>
            <person name="Larry D.J."/>
            <person name="Kronmiller B."/>
            <person name="Shen D."/>
            <person name="Strem M.D."/>
            <person name="Melnick R.L."/>
            <person name="Guiltinan M.J."/>
            <person name="Tyler B.M."/>
            <person name="Meinhardt L.W."/>
            <person name="Bailey B.A."/>
        </authorList>
    </citation>
    <scope>NUCLEOTIDE SEQUENCE [LARGE SCALE GENOMIC DNA]</scope>
    <source>
        <strain evidence="5">zdho120</strain>
    </source>
</reference>
<evidence type="ECO:0000313" key="4">
    <source>
        <dbReference type="EMBL" id="OWY97381.1"/>
    </source>
</evidence>
<dbReference type="AlphaFoldDB" id="A0A225UWR7"/>
<proteinExistence type="predicted"/>
<evidence type="ECO:0000256" key="1">
    <source>
        <dbReference type="ARBA" id="ARBA00001968"/>
    </source>
</evidence>
<accession>A0A225UWR7</accession>
<comment type="cofactor">
    <cofactor evidence="1">
        <name>a divalent metal cation</name>
        <dbReference type="ChEBI" id="CHEBI:60240"/>
    </cofactor>
</comment>
<dbReference type="OrthoDB" id="122770at2759"/>
<dbReference type="GO" id="GO:0046872">
    <property type="term" value="F:metal ion binding"/>
    <property type="evidence" value="ECO:0007669"/>
    <property type="project" value="UniProtKB-KW"/>
</dbReference>
<dbReference type="Proteomes" id="UP000198211">
    <property type="component" value="Unassembled WGS sequence"/>
</dbReference>
<comment type="caution">
    <text evidence="4">The sequence shown here is derived from an EMBL/GenBank/DDBJ whole genome shotgun (WGS) entry which is preliminary data.</text>
</comment>
<protein>
    <recommendedName>
        <fullName evidence="3">DDE Tnp4 domain-containing protein</fullName>
    </recommendedName>
</protein>
<dbReference type="EMBL" id="NBNE01010524">
    <property type="protein sequence ID" value="OWY97381.1"/>
    <property type="molecule type" value="Genomic_DNA"/>
</dbReference>